<dbReference type="PROSITE" id="PS51866">
    <property type="entry name" value="MOP"/>
    <property type="match status" value="1"/>
</dbReference>
<dbReference type="GO" id="GO:0005524">
    <property type="term" value="F:ATP binding"/>
    <property type="evidence" value="ECO:0007669"/>
    <property type="project" value="UniProtKB-KW"/>
</dbReference>
<evidence type="ECO:0000256" key="7">
    <source>
        <dbReference type="ARBA" id="ARBA00022967"/>
    </source>
</evidence>
<gene>
    <name evidence="12" type="primary">modC</name>
    <name evidence="12" type="ORF">EG244_01345</name>
</gene>
<dbReference type="AlphaFoldDB" id="A0A3P3DV59"/>
<dbReference type="PROSITE" id="PS00211">
    <property type="entry name" value="ABC_TRANSPORTER_1"/>
    <property type="match status" value="1"/>
</dbReference>
<evidence type="ECO:0000256" key="4">
    <source>
        <dbReference type="ARBA" id="ARBA00022519"/>
    </source>
</evidence>
<evidence type="ECO:0000256" key="6">
    <source>
        <dbReference type="ARBA" id="ARBA00022840"/>
    </source>
</evidence>
<dbReference type="PROSITE" id="PS50893">
    <property type="entry name" value="ABC_TRANSPORTER_2"/>
    <property type="match status" value="1"/>
</dbReference>
<dbReference type="SUPFAM" id="SSF50331">
    <property type="entry name" value="MOP-like"/>
    <property type="match status" value="1"/>
</dbReference>
<keyword evidence="5" id="KW-0547">Nucleotide-binding</keyword>
<dbReference type="PANTHER" id="PTHR43514:SF4">
    <property type="entry name" value="ABC TRANSPORTER I FAMILY MEMBER 10"/>
    <property type="match status" value="1"/>
</dbReference>
<organism evidence="12 13">
    <name type="scientific">Falsigemmobacter faecalis</name>
    <dbReference type="NCBI Taxonomy" id="2488730"/>
    <lineage>
        <taxon>Bacteria</taxon>
        <taxon>Pseudomonadati</taxon>
        <taxon>Pseudomonadota</taxon>
        <taxon>Alphaproteobacteria</taxon>
        <taxon>Rhodobacterales</taxon>
        <taxon>Paracoccaceae</taxon>
        <taxon>Falsigemmobacter</taxon>
    </lineage>
</organism>
<name>A0A3P3DV59_9RHOB</name>
<dbReference type="InterPro" id="IPR008995">
    <property type="entry name" value="Mo/tungstate-bd_C_term_dom"/>
</dbReference>
<dbReference type="EMBL" id="RRAZ01000002">
    <property type="protein sequence ID" value="RRH78120.1"/>
    <property type="molecule type" value="Genomic_DNA"/>
</dbReference>
<feature type="domain" description="Mop" evidence="11">
    <location>
        <begin position="287"/>
        <end position="353"/>
    </location>
</feature>
<keyword evidence="8" id="KW-0472">Membrane</keyword>
<dbReference type="Pfam" id="PF03459">
    <property type="entry name" value="TOBE"/>
    <property type="match status" value="1"/>
</dbReference>
<evidence type="ECO:0000313" key="13">
    <source>
        <dbReference type="Proteomes" id="UP000282125"/>
    </source>
</evidence>
<dbReference type="GO" id="GO:0016020">
    <property type="term" value="C:membrane"/>
    <property type="evidence" value="ECO:0007669"/>
    <property type="project" value="InterPro"/>
</dbReference>
<feature type="domain" description="ABC transporter" evidence="10">
    <location>
        <begin position="2"/>
        <end position="229"/>
    </location>
</feature>
<evidence type="ECO:0000256" key="9">
    <source>
        <dbReference type="PROSITE-ProRule" id="PRU01213"/>
    </source>
</evidence>
<dbReference type="Proteomes" id="UP000282125">
    <property type="component" value="Unassembled WGS sequence"/>
</dbReference>
<dbReference type="Gene3D" id="2.40.50.100">
    <property type="match status" value="1"/>
</dbReference>
<protein>
    <submittedName>
        <fullName evidence="12">Molybdenum ABC transporter ATP-binding protein</fullName>
        <ecNumber evidence="12">3.6.3.29</ecNumber>
    </submittedName>
</protein>
<keyword evidence="2" id="KW-1003">Cell membrane</keyword>
<dbReference type="GO" id="GO:0015098">
    <property type="term" value="F:molybdate ion transmembrane transporter activity"/>
    <property type="evidence" value="ECO:0007669"/>
    <property type="project" value="InterPro"/>
</dbReference>
<accession>A0A3P3DV59</accession>
<keyword evidence="7" id="KW-1278">Translocase</keyword>
<comment type="caution">
    <text evidence="12">The sequence shown here is derived from an EMBL/GenBank/DDBJ whole genome shotgun (WGS) entry which is preliminary data.</text>
</comment>
<evidence type="ECO:0000256" key="1">
    <source>
        <dbReference type="ARBA" id="ARBA00022448"/>
    </source>
</evidence>
<evidence type="ECO:0000256" key="3">
    <source>
        <dbReference type="ARBA" id="ARBA00022505"/>
    </source>
</evidence>
<reference evidence="12 13" key="1">
    <citation type="submission" date="2018-11" db="EMBL/GenBank/DDBJ databases">
        <title>Gemmobacter sp. nov., YIM 102744-1 draft genome.</title>
        <authorList>
            <person name="Li G."/>
            <person name="Jiang Y."/>
        </authorList>
    </citation>
    <scope>NUCLEOTIDE SEQUENCE [LARGE SCALE GENOMIC DNA]</scope>
    <source>
        <strain evidence="12 13">YIM 102744-1</strain>
    </source>
</reference>
<sequence length="353" mass="37263">MTLEIDIRHSFGGFHLEAAFTAPAGVTALFGPSGSGKSTIFQAIAGLLRPDEGHIRLEGATLFDSAAGLHIAPRNRRMGCVFQEPRLFPHLSVAQNLRYGAGENFSRSAPRICGMLGISHLLDRRPGALSGGEQQRVAIGRALLSQPAFLLMDEPLSALDAARRAEILPWLERLRDEAGLPILYISHSLAEVTRLATTLVLMAEGRVIGAGPLEEMLSDVGPGLSLDRAGAVLQVTATGEIRDGLRELRLSDGTPIWLPEASAPKAGAFRLQIPARDVMIAREVPQGLSALNILPAKVLSLTPLSEAEVMIRLEAGGGVIPARITARSAAALDLGPGQQVFAIVKSASLAGGI</sequence>
<evidence type="ECO:0000259" key="11">
    <source>
        <dbReference type="PROSITE" id="PS51866"/>
    </source>
</evidence>
<dbReference type="EC" id="3.6.3.29" evidence="12"/>
<dbReference type="InterPro" id="IPR017871">
    <property type="entry name" value="ABC_transporter-like_CS"/>
</dbReference>
<evidence type="ECO:0000259" key="10">
    <source>
        <dbReference type="PROSITE" id="PS50893"/>
    </source>
</evidence>
<keyword evidence="6 12" id="KW-0067">ATP-binding</keyword>
<keyword evidence="12" id="KW-0378">Hydrolase</keyword>
<proteinExistence type="predicted"/>
<dbReference type="Gene3D" id="3.40.50.300">
    <property type="entry name" value="P-loop containing nucleotide triphosphate hydrolases"/>
    <property type="match status" value="1"/>
</dbReference>
<evidence type="ECO:0000256" key="5">
    <source>
        <dbReference type="ARBA" id="ARBA00022741"/>
    </source>
</evidence>
<dbReference type="InterPro" id="IPR005116">
    <property type="entry name" value="Transp-assoc_OB_typ1"/>
</dbReference>
<evidence type="ECO:0000256" key="2">
    <source>
        <dbReference type="ARBA" id="ARBA00022475"/>
    </source>
</evidence>
<dbReference type="GO" id="GO:0016887">
    <property type="term" value="F:ATP hydrolysis activity"/>
    <property type="evidence" value="ECO:0007669"/>
    <property type="project" value="InterPro"/>
</dbReference>
<keyword evidence="1" id="KW-0813">Transport</keyword>
<dbReference type="OrthoDB" id="9802264at2"/>
<dbReference type="Pfam" id="PF00005">
    <property type="entry name" value="ABC_tran"/>
    <property type="match status" value="1"/>
</dbReference>
<dbReference type="NCBIfam" id="TIGR02142">
    <property type="entry name" value="modC_ABC"/>
    <property type="match status" value="1"/>
</dbReference>
<dbReference type="InterPro" id="IPR050334">
    <property type="entry name" value="Molybdenum_import_ModC"/>
</dbReference>
<dbReference type="InterPro" id="IPR003593">
    <property type="entry name" value="AAA+_ATPase"/>
</dbReference>
<dbReference type="RefSeq" id="WP_124963210.1">
    <property type="nucleotide sequence ID" value="NZ_RRAZ01000002.1"/>
</dbReference>
<dbReference type="InterPro" id="IPR027417">
    <property type="entry name" value="P-loop_NTPase"/>
</dbReference>
<dbReference type="SMART" id="SM00382">
    <property type="entry name" value="AAA"/>
    <property type="match status" value="1"/>
</dbReference>
<keyword evidence="13" id="KW-1185">Reference proteome</keyword>
<keyword evidence="3 9" id="KW-0500">Molybdenum</keyword>
<dbReference type="InterPro" id="IPR003439">
    <property type="entry name" value="ABC_transporter-like_ATP-bd"/>
</dbReference>
<dbReference type="InterPro" id="IPR004606">
    <property type="entry name" value="Mop_domain"/>
</dbReference>
<dbReference type="GO" id="GO:0140359">
    <property type="term" value="F:ABC-type transporter activity"/>
    <property type="evidence" value="ECO:0007669"/>
    <property type="project" value="InterPro"/>
</dbReference>
<dbReference type="InterPro" id="IPR011868">
    <property type="entry name" value="ModC_ABC_ATP-bd"/>
</dbReference>
<keyword evidence="4" id="KW-0997">Cell inner membrane</keyword>
<evidence type="ECO:0000256" key="8">
    <source>
        <dbReference type="ARBA" id="ARBA00023136"/>
    </source>
</evidence>
<dbReference type="SUPFAM" id="SSF52540">
    <property type="entry name" value="P-loop containing nucleoside triphosphate hydrolases"/>
    <property type="match status" value="1"/>
</dbReference>
<evidence type="ECO:0000313" key="12">
    <source>
        <dbReference type="EMBL" id="RRH78120.1"/>
    </source>
</evidence>
<dbReference type="PANTHER" id="PTHR43514">
    <property type="entry name" value="ABC TRANSPORTER I FAMILY MEMBER 10"/>
    <property type="match status" value="1"/>
</dbReference>